<proteinExistence type="predicted"/>
<reference evidence="1" key="1">
    <citation type="submission" date="2016-10" db="EMBL/GenBank/DDBJ databases">
        <authorList>
            <person name="de Groot N.N."/>
        </authorList>
    </citation>
    <scope>NUCLEOTIDE SEQUENCE</scope>
</reference>
<sequence length="262" mass="30200">MNILKIILIISLSYISQASELKKNINTVFEIGEQMTNISHLLETYALVATNVSYKAPEKQLLKGILEYEGTIDKIEKNYKDKDIQESIKKGKKAWKPVKKALLTAIKNNNAGRMRKEGLFIHANIRYVIIELANMKKYLLKKHNPKDKDALNAIIEIDTSSQRLSAHYMMKMWGLEDPTIEEHWNKGVKIFTESIKTLKASGYYKDAKFKKLLNSTEKSLKYLKMVFTFDDKFVPVIVQEKSGKVSKEADEMAEIYLDRVSK</sequence>
<accession>A0A1W1BRY7</accession>
<name>A0A1W1BRY7_9ZZZZ</name>
<protein>
    <submittedName>
        <fullName evidence="1">Nitric oxide-responding transcriptional regulator Dnr (Crp/Fnr family)</fullName>
    </submittedName>
</protein>
<gene>
    <name evidence="1" type="ORF">MNB_SV-9-112</name>
</gene>
<dbReference type="EMBL" id="FPHG01000030">
    <property type="protein sequence ID" value="SFV56232.1"/>
    <property type="molecule type" value="Genomic_DNA"/>
</dbReference>
<organism evidence="1">
    <name type="scientific">hydrothermal vent metagenome</name>
    <dbReference type="NCBI Taxonomy" id="652676"/>
    <lineage>
        <taxon>unclassified sequences</taxon>
        <taxon>metagenomes</taxon>
        <taxon>ecological metagenomes</taxon>
    </lineage>
</organism>
<evidence type="ECO:0000313" key="1">
    <source>
        <dbReference type="EMBL" id="SFV56232.1"/>
    </source>
</evidence>
<dbReference type="AlphaFoldDB" id="A0A1W1BRY7"/>